<feature type="domain" description="FAD-binding" evidence="3">
    <location>
        <begin position="3"/>
        <end position="330"/>
    </location>
</feature>
<dbReference type="SUPFAM" id="SSF51905">
    <property type="entry name" value="FAD/NAD(P)-binding domain"/>
    <property type="match status" value="1"/>
</dbReference>
<dbReference type="GO" id="GO:0016491">
    <property type="term" value="F:oxidoreductase activity"/>
    <property type="evidence" value="ECO:0007669"/>
    <property type="project" value="UniProtKB-KW"/>
</dbReference>
<evidence type="ECO:0000259" key="3">
    <source>
        <dbReference type="Pfam" id="PF01494"/>
    </source>
</evidence>
<name>A0A4U0T8Z9_9ACTN</name>
<dbReference type="GO" id="GO:0071949">
    <property type="term" value="F:FAD binding"/>
    <property type="evidence" value="ECO:0007669"/>
    <property type="project" value="InterPro"/>
</dbReference>
<accession>A0A4U0T8Z9</accession>
<evidence type="ECO:0000256" key="1">
    <source>
        <dbReference type="ARBA" id="ARBA00023002"/>
    </source>
</evidence>
<dbReference type="RefSeq" id="WP_136722349.1">
    <property type="nucleotide sequence ID" value="NZ_SUMC01000004.1"/>
</dbReference>
<keyword evidence="1" id="KW-0560">Oxidoreductase</keyword>
<dbReference type="Proteomes" id="UP000305778">
    <property type="component" value="Unassembled WGS sequence"/>
</dbReference>
<proteinExistence type="predicted"/>
<keyword evidence="2" id="KW-0520">NAD</keyword>
<dbReference type="EMBL" id="SUMC01000004">
    <property type="protein sequence ID" value="TKA12315.1"/>
    <property type="molecule type" value="Genomic_DNA"/>
</dbReference>
<gene>
    <name evidence="4" type="ORF">FCI23_05700</name>
</gene>
<keyword evidence="5" id="KW-1185">Reference proteome</keyword>
<sequence>MRIAVVGGGPGGLFFAALMRQADPSAEVTVFERNRADDTFGFGVVFSDRTLEAIHEADPVLREALTEHGRHWDEIEVRLKGERVRCGGNGMAAVVRRTLLLLLQERARDVGATLRFSTEVTLDDLDGYDLVVAADGTGSKIREELGLGLGVEVETATAKFIWFGTDYLFDGLTFVHERSPDGVFAVHGYPISDSVSTFIVETDEESWRHAGLDEFDVTQPPGASDLKSKEYLEKLFAEQIEGGQLLTNNSRWGNFRTRRTRHWHTLDPRPVALLGDAVHTAHFSVGSGTKMAMEDAVELARALTDHPGDLPAALATYERTAQPSVRKIQDSARPSLAWWEHFGRYYDTFEPWQFAYHFLTRSIGDARLARRAPEFVASSHGGWITEHGKEPLETPFAGAHWSTPGRLVDVVTDTGGTPVAVRGTPDLPLSAGPVTGGWGALLKAPDTEAGLPEVFARLAGLPGPDGPELVAVHGGTPLTRTLVCEQARMRENLPALSIEPEPDRDHALTKVLSGRADLVGVAR</sequence>
<dbReference type="InterPro" id="IPR050631">
    <property type="entry name" value="PheA/TfdB_FAD_monoxygenase"/>
</dbReference>
<dbReference type="Pfam" id="PF01494">
    <property type="entry name" value="FAD_binding_3"/>
    <property type="match status" value="1"/>
</dbReference>
<evidence type="ECO:0000313" key="4">
    <source>
        <dbReference type="EMBL" id="TKA12315.1"/>
    </source>
</evidence>
<evidence type="ECO:0000313" key="5">
    <source>
        <dbReference type="Proteomes" id="UP000305778"/>
    </source>
</evidence>
<dbReference type="AlphaFoldDB" id="A0A4U0T8Z9"/>
<reference evidence="4 5" key="1">
    <citation type="submission" date="2019-04" db="EMBL/GenBank/DDBJ databases">
        <title>Streptomyces oryziradicis sp. nov., a novel actinomycete isolated from rhizosphere soil of rice (Oryza sativa L.).</title>
        <authorList>
            <person name="Li C."/>
        </authorList>
    </citation>
    <scope>NUCLEOTIDE SEQUENCE [LARGE SCALE GENOMIC DNA]</scope>
    <source>
        <strain evidence="4 5">NEAU-C40</strain>
    </source>
</reference>
<dbReference type="InterPro" id="IPR002938">
    <property type="entry name" value="FAD-bd"/>
</dbReference>
<dbReference type="PANTHER" id="PTHR43476">
    <property type="entry name" value="3-(3-HYDROXY-PHENYL)PROPIONATE/3-HYDROXYCINNAMIC ACID HYDROXYLASE"/>
    <property type="match status" value="1"/>
</dbReference>
<evidence type="ECO:0000256" key="2">
    <source>
        <dbReference type="ARBA" id="ARBA00023027"/>
    </source>
</evidence>
<dbReference type="PANTHER" id="PTHR43476:SF4">
    <property type="entry name" value="BLR0106 PROTEIN"/>
    <property type="match status" value="1"/>
</dbReference>
<dbReference type="Gene3D" id="3.50.50.60">
    <property type="entry name" value="FAD/NAD(P)-binding domain"/>
    <property type="match status" value="1"/>
</dbReference>
<dbReference type="Gene3D" id="3.30.9.20">
    <property type="match status" value="1"/>
</dbReference>
<dbReference type="PRINTS" id="PR00420">
    <property type="entry name" value="RNGMNOXGNASE"/>
</dbReference>
<protein>
    <submittedName>
        <fullName evidence="4">2-polyprenyl-6-methoxyphenol hydroxylase</fullName>
    </submittedName>
</protein>
<dbReference type="InterPro" id="IPR036188">
    <property type="entry name" value="FAD/NAD-bd_sf"/>
</dbReference>
<comment type="caution">
    <text evidence="4">The sequence shown here is derived from an EMBL/GenBank/DDBJ whole genome shotgun (WGS) entry which is preliminary data.</text>
</comment>
<dbReference type="OrthoDB" id="3169239at2"/>
<organism evidence="4 5">
    <name type="scientific">Actinacidiphila oryziradicis</name>
    <dbReference type="NCBI Taxonomy" id="2571141"/>
    <lineage>
        <taxon>Bacteria</taxon>
        <taxon>Bacillati</taxon>
        <taxon>Actinomycetota</taxon>
        <taxon>Actinomycetes</taxon>
        <taxon>Kitasatosporales</taxon>
        <taxon>Streptomycetaceae</taxon>
        <taxon>Actinacidiphila</taxon>
    </lineage>
</organism>